<evidence type="ECO:0000256" key="1">
    <source>
        <dbReference type="ARBA" id="ARBA00010337"/>
    </source>
</evidence>
<feature type="compositionally biased region" description="Low complexity" evidence="6">
    <location>
        <begin position="13"/>
        <end position="22"/>
    </location>
</feature>
<dbReference type="AlphaFoldDB" id="A0A0F7SEJ7"/>
<evidence type="ECO:0000256" key="2">
    <source>
        <dbReference type="ARBA" id="ARBA00022490"/>
    </source>
</evidence>
<evidence type="ECO:0000256" key="3">
    <source>
        <dbReference type="ARBA" id="ARBA00022701"/>
    </source>
</evidence>
<dbReference type="GO" id="GO:0051225">
    <property type="term" value="P:spindle assembly"/>
    <property type="evidence" value="ECO:0007669"/>
    <property type="project" value="TreeGrafter"/>
</dbReference>
<name>A0A0F7SEJ7_PHARH</name>
<reference evidence="9" key="1">
    <citation type="submission" date="2014-08" db="EMBL/GenBank/DDBJ databases">
        <authorList>
            <person name="Sharma Rahul"/>
            <person name="Thines Marco"/>
        </authorList>
    </citation>
    <scope>NUCLEOTIDE SEQUENCE</scope>
</reference>
<feature type="domain" description="Gamma tubulin complex component C-terminal" evidence="7">
    <location>
        <begin position="598"/>
        <end position="946"/>
    </location>
</feature>
<dbReference type="GO" id="GO:0000278">
    <property type="term" value="P:mitotic cell cycle"/>
    <property type="evidence" value="ECO:0007669"/>
    <property type="project" value="TreeGrafter"/>
</dbReference>
<dbReference type="Pfam" id="PF17681">
    <property type="entry name" value="GCP_N_terminal"/>
    <property type="match status" value="1"/>
</dbReference>
<dbReference type="InterPro" id="IPR040457">
    <property type="entry name" value="GCP_C"/>
</dbReference>
<dbReference type="InterPro" id="IPR041470">
    <property type="entry name" value="GCP_N"/>
</dbReference>
<keyword evidence="4 5" id="KW-0206">Cytoskeleton</keyword>
<evidence type="ECO:0000313" key="9">
    <source>
        <dbReference type="EMBL" id="CDZ96240.1"/>
    </source>
</evidence>
<evidence type="ECO:0000259" key="7">
    <source>
        <dbReference type="Pfam" id="PF04130"/>
    </source>
</evidence>
<dbReference type="GO" id="GO:0007020">
    <property type="term" value="P:microtubule nucleation"/>
    <property type="evidence" value="ECO:0007669"/>
    <property type="project" value="InterPro"/>
</dbReference>
<dbReference type="PANTHER" id="PTHR19302">
    <property type="entry name" value="GAMMA TUBULIN COMPLEX PROTEIN"/>
    <property type="match status" value="1"/>
</dbReference>
<dbReference type="GO" id="GO:0000930">
    <property type="term" value="C:gamma-tubulin complex"/>
    <property type="evidence" value="ECO:0007669"/>
    <property type="project" value="TreeGrafter"/>
</dbReference>
<proteinExistence type="inferred from homology"/>
<keyword evidence="3 5" id="KW-0493">Microtubule</keyword>
<dbReference type="PANTHER" id="PTHR19302:SF13">
    <property type="entry name" value="GAMMA-TUBULIN COMPLEX COMPONENT 2"/>
    <property type="match status" value="1"/>
</dbReference>
<feature type="compositionally biased region" description="Pro residues" evidence="6">
    <location>
        <begin position="170"/>
        <end position="185"/>
    </location>
</feature>
<dbReference type="GO" id="GO:0051321">
    <property type="term" value="P:meiotic cell cycle"/>
    <property type="evidence" value="ECO:0007669"/>
    <property type="project" value="TreeGrafter"/>
</dbReference>
<accession>A0A0F7SEJ7</accession>
<sequence length="958" mass="107226">MASHTNSVPFTPRPSSSASNRSTHSRFRATGATLSTREENKISHTLASIRKPARPSTLSNQLEHADIPQQPFLRPSSSSSSVAPGSTVRNGLMAPPPVPSATSRPRSERQSTGSSSGSSRRPLTSLSSIERTVDRKPDETGRKESRRDDIKRSARDGKEREHVSPLSTAPSPPAEYMPEPSPSPPADTFLEKSSLLGKSEPLDIQEAIVMCDLISVLKGIEGHLVSYDPGYDPLDEGERIRGPGWVIDGNLDQSFASVLREILPIASYYMGVKAFVESRCSASCGKVNHALGRGIQELLLEYLLLLTQLQDLLDTTPSLNLRTMYYHLRPTIHSLSILHSLANTLFLADDDDDDDEEDEEVDDDDDDDGVLGVRIKDIQGLVGEGPKMGRGGGGLVMGGEVLELIWEIHWQSGDPIAQDIYSNLFLHASQPYAEMLVDWISTGHLSDKSEEFMVKEATSITKEQLDLDFTDEYWERRYTLRDGSTASNIFRGGQPPSTAGIPLPRRGTESTSNPRLPGGACIPKFLEPWKHKILLAGKYLNVIRECGASERQGRPSEFRAGGGRMIDMRDELFQRRIEDAYFYANQTLLKMLIEEQDLKSHLRSLKYHFFLSQSAWMTHFLDLSLSEFGKSSKNASLVKLQSLLELTLRTSGGQVGETHKDNVRVVMAGQKLHDFLNAVVNQSAELSGENGRVRMNSEIVGSVAPSGGRKQEEKKRELLAFEAFQLDYTVKFPLSLAISRKTIARYQILFRFLLQLRHAELQLSLMWTEHTTDDWRRRTKLTSFEAWKRRVFALRARMLGFVQNLSAFLSHEVLEPNWRNLEEKLSKVTTVDQMLNDHVDFLDTCLKESGLTKAELIAVIAKIIALIQNFCHHAKVLSSYARNAMDAIDRASSSEILINDEKSQERSDLLEKYERNFSHQISVHIDRMTYHAGSDNTALDPLVARLKGNLRPKTSLSN</sequence>
<dbReference type="GO" id="GO:0051011">
    <property type="term" value="F:microtubule minus-end binding"/>
    <property type="evidence" value="ECO:0007669"/>
    <property type="project" value="TreeGrafter"/>
</dbReference>
<comment type="subcellular location">
    <subcellularLocation>
        <location evidence="5">Cytoplasm</location>
        <location evidence="5">Cytoskeleton</location>
        <location evidence="5">Microtubule organizing center</location>
    </subcellularLocation>
</comment>
<evidence type="ECO:0000256" key="4">
    <source>
        <dbReference type="ARBA" id="ARBA00023212"/>
    </source>
</evidence>
<dbReference type="GO" id="GO:0005874">
    <property type="term" value="C:microtubule"/>
    <property type="evidence" value="ECO:0007669"/>
    <property type="project" value="UniProtKB-KW"/>
</dbReference>
<evidence type="ECO:0000259" key="8">
    <source>
        <dbReference type="Pfam" id="PF17681"/>
    </source>
</evidence>
<dbReference type="InterPro" id="IPR007259">
    <property type="entry name" value="GCP"/>
</dbReference>
<keyword evidence="2 5" id="KW-0963">Cytoplasm</keyword>
<protein>
    <recommendedName>
        <fullName evidence="5">Spindle pole body component</fullName>
    </recommendedName>
</protein>
<dbReference type="GO" id="GO:0044732">
    <property type="term" value="C:mitotic spindle pole body"/>
    <property type="evidence" value="ECO:0007669"/>
    <property type="project" value="TreeGrafter"/>
</dbReference>
<evidence type="ECO:0000256" key="6">
    <source>
        <dbReference type="SAM" id="MobiDB-lite"/>
    </source>
</evidence>
<feature type="domain" description="Gamma tubulin complex component protein N-terminal" evidence="8">
    <location>
        <begin position="212"/>
        <end position="595"/>
    </location>
</feature>
<feature type="compositionally biased region" description="Low complexity" evidence="6">
    <location>
        <begin position="110"/>
        <end position="128"/>
    </location>
</feature>
<feature type="region of interest" description="Disordered" evidence="6">
    <location>
        <begin position="485"/>
        <end position="514"/>
    </location>
</feature>
<feature type="region of interest" description="Disordered" evidence="6">
    <location>
        <begin position="1"/>
        <end position="190"/>
    </location>
</feature>
<dbReference type="Gene3D" id="1.20.120.1900">
    <property type="entry name" value="Gamma-tubulin complex, C-terminal domain"/>
    <property type="match status" value="1"/>
</dbReference>
<dbReference type="EMBL" id="LN483116">
    <property type="protein sequence ID" value="CDZ96240.1"/>
    <property type="molecule type" value="Genomic_DNA"/>
</dbReference>
<dbReference type="GO" id="GO:0000922">
    <property type="term" value="C:spindle pole"/>
    <property type="evidence" value="ECO:0007669"/>
    <property type="project" value="InterPro"/>
</dbReference>
<dbReference type="GO" id="GO:0043015">
    <property type="term" value="F:gamma-tubulin binding"/>
    <property type="evidence" value="ECO:0007669"/>
    <property type="project" value="InterPro"/>
</dbReference>
<evidence type="ECO:0000256" key="5">
    <source>
        <dbReference type="RuleBase" id="RU363050"/>
    </source>
</evidence>
<dbReference type="InterPro" id="IPR042241">
    <property type="entry name" value="GCP_C_sf"/>
</dbReference>
<comment type="similarity">
    <text evidence="1 5">Belongs to the TUBGCP family.</text>
</comment>
<feature type="compositionally biased region" description="Basic and acidic residues" evidence="6">
    <location>
        <begin position="131"/>
        <end position="163"/>
    </location>
</feature>
<organism evidence="9">
    <name type="scientific">Phaffia rhodozyma</name>
    <name type="common">Yeast</name>
    <name type="synonym">Xanthophyllomyces dendrorhous</name>
    <dbReference type="NCBI Taxonomy" id="264483"/>
    <lineage>
        <taxon>Eukaryota</taxon>
        <taxon>Fungi</taxon>
        <taxon>Dikarya</taxon>
        <taxon>Basidiomycota</taxon>
        <taxon>Agaricomycotina</taxon>
        <taxon>Tremellomycetes</taxon>
        <taxon>Cystofilobasidiales</taxon>
        <taxon>Mrakiaceae</taxon>
        <taxon>Phaffia</taxon>
    </lineage>
</organism>
<dbReference type="Pfam" id="PF04130">
    <property type="entry name" value="GCP_C_terminal"/>
    <property type="match status" value="1"/>
</dbReference>
<dbReference type="GO" id="GO:0031122">
    <property type="term" value="P:cytoplasmic microtubule organization"/>
    <property type="evidence" value="ECO:0007669"/>
    <property type="project" value="TreeGrafter"/>
</dbReference>